<evidence type="ECO:0000256" key="2">
    <source>
        <dbReference type="ARBA" id="ARBA00023326"/>
    </source>
</evidence>
<evidence type="ECO:0000256" key="1">
    <source>
        <dbReference type="ARBA" id="ARBA00023295"/>
    </source>
</evidence>
<keyword evidence="1" id="KW-0326">Glycosidase</keyword>
<feature type="domain" description="Protein kinase" evidence="5">
    <location>
        <begin position="1"/>
        <end position="254"/>
    </location>
</feature>
<feature type="region of interest" description="Disordered" evidence="3">
    <location>
        <begin position="260"/>
        <end position="279"/>
    </location>
</feature>
<accession>A0ABV8FPM9</accession>
<dbReference type="EMBL" id="JBHSBH010000012">
    <property type="protein sequence ID" value="MFC3998125.1"/>
    <property type="molecule type" value="Genomic_DNA"/>
</dbReference>
<feature type="compositionally biased region" description="Low complexity" evidence="3">
    <location>
        <begin position="476"/>
        <end position="501"/>
    </location>
</feature>
<dbReference type="RefSeq" id="WP_378535676.1">
    <property type="nucleotide sequence ID" value="NZ_JBHSBH010000012.1"/>
</dbReference>
<proteinExistence type="predicted"/>
<keyword evidence="1" id="KW-0378">Hydrolase</keyword>
<gene>
    <name evidence="7" type="ORF">ACFOVU_19505</name>
</gene>
<dbReference type="PROSITE" id="PS50853">
    <property type="entry name" value="FN3"/>
    <property type="match status" value="1"/>
</dbReference>
<feature type="compositionally biased region" description="Low complexity" evidence="3">
    <location>
        <begin position="586"/>
        <end position="602"/>
    </location>
</feature>
<dbReference type="InterPro" id="IPR036116">
    <property type="entry name" value="FN3_sf"/>
</dbReference>
<feature type="compositionally biased region" description="Pro residues" evidence="3">
    <location>
        <begin position="463"/>
        <end position="475"/>
    </location>
</feature>
<dbReference type="CDD" id="cd00063">
    <property type="entry name" value="FN3"/>
    <property type="match status" value="1"/>
</dbReference>
<keyword evidence="4" id="KW-1133">Transmembrane helix</keyword>
<feature type="region of interest" description="Disordered" evidence="3">
    <location>
        <begin position="412"/>
        <end position="683"/>
    </location>
</feature>
<feature type="region of interest" description="Disordered" evidence="3">
    <location>
        <begin position="762"/>
        <end position="790"/>
    </location>
</feature>
<keyword evidence="2" id="KW-0624">Polysaccharide degradation</keyword>
<feature type="domain" description="Fibronectin type-III" evidence="6">
    <location>
        <begin position="790"/>
        <end position="880"/>
    </location>
</feature>
<sequence length="880" mass="86654">MTAGRDTPDVPGYRITELLRRTAGMDLYRARAEATGGSVLVRMPRGASEAPVPHLVIRDERPDSLGALLESHGALPAERVVAAGLAVAVELEPLHEAGLVHNGIAPGTLLFRGGAAELAPPRVPALRSGKPFPPLVLDEAATAHLPPEAFDNGLATPRSDVYRLASTMWTLLTGHAPGNGGPGAVATGDAAGKGGDLDQAGTVAAFTTGAADGATTEATGPAMPHALDRLLRRAMDRNPRNRPADAGSFARALADLDAADGTGRPEATETGGFIGATPSADAILDRRLHGDAREDPGREDGATAEATGAPMAEWTSPAPVAPEGADEPVAAPMAEEPPIAEATYDSDASTPDSGEGSAAASAYADADASVAAEAGAMPSAPSPVDVPADFLVEGVDGASEGVADTTVIGGTASAFSGSAEPTAWPRVGPDPVADEGAAVSDPTTQHEDPLPSEAPLGPRPGHEPPAAPWPAPDPAAPATASPTNDGAHAADAPAPVQDAPPLSVTGPAAPSGGMGMDHGLDDDRAEATLPTPPAPASASPEADHGPASSRDARVDGREAGADGAPVDRQLAAPTTDRAGAERTVDAAAAGIGTAAPQGPGTALSPALSSGDGPAPAGAFGSLSDPGGPRADTAAPSRPDTGRTSAAHGGGDDRAADATPTDDDLGEATGTAEAGPREVSPRVAGADAGLSPQVASVGAAADSLSAAAASPSAEGASTAVGDSAGSGLGRVVLTAVLAASLVIAVLGAVALAVAWWSAPRAGEPPVAETTAEGPSPSSGVPPAAAENPRWAPTGVRIQADTLDTVTLSWTDNTQGRASFHIVGGPVGTTPATMAEAEALGTQVEITGLNPAFDYCFTVVAVLSVDEVASSQNICTSRFAEA</sequence>
<dbReference type="Proteomes" id="UP001595847">
    <property type="component" value="Unassembled WGS sequence"/>
</dbReference>
<comment type="caution">
    <text evidence="7">The sequence shown here is derived from an EMBL/GenBank/DDBJ whole genome shotgun (WGS) entry which is preliminary data.</text>
</comment>
<dbReference type="InterPro" id="IPR011009">
    <property type="entry name" value="Kinase-like_dom_sf"/>
</dbReference>
<dbReference type="SUPFAM" id="SSF49265">
    <property type="entry name" value="Fibronectin type III"/>
    <property type="match status" value="1"/>
</dbReference>
<dbReference type="Gene3D" id="2.60.40.10">
    <property type="entry name" value="Immunoglobulins"/>
    <property type="match status" value="1"/>
</dbReference>
<evidence type="ECO:0000256" key="4">
    <source>
        <dbReference type="SAM" id="Phobius"/>
    </source>
</evidence>
<evidence type="ECO:0000313" key="7">
    <source>
        <dbReference type="EMBL" id="MFC3998125.1"/>
    </source>
</evidence>
<evidence type="ECO:0000256" key="3">
    <source>
        <dbReference type="SAM" id="MobiDB-lite"/>
    </source>
</evidence>
<evidence type="ECO:0000259" key="6">
    <source>
        <dbReference type="PROSITE" id="PS50853"/>
    </source>
</evidence>
<reference evidence="8" key="1">
    <citation type="journal article" date="2019" name="Int. J. Syst. Evol. Microbiol.">
        <title>The Global Catalogue of Microorganisms (GCM) 10K type strain sequencing project: providing services to taxonomists for standard genome sequencing and annotation.</title>
        <authorList>
            <consortium name="The Broad Institute Genomics Platform"/>
            <consortium name="The Broad Institute Genome Sequencing Center for Infectious Disease"/>
            <person name="Wu L."/>
            <person name="Ma J."/>
        </authorList>
    </citation>
    <scope>NUCLEOTIDE SEQUENCE [LARGE SCALE GENOMIC DNA]</scope>
    <source>
        <strain evidence="8">TBRC 1826</strain>
    </source>
</reference>
<protein>
    <recommendedName>
        <fullName evidence="9">Protein kinase domain-containing protein</fullName>
    </recommendedName>
</protein>
<dbReference type="Gene3D" id="1.10.510.10">
    <property type="entry name" value="Transferase(Phosphotransferase) domain 1"/>
    <property type="match status" value="1"/>
</dbReference>
<keyword evidence="4" id="KW-0812">Transmembrane</keyword>
<feature type="compositionally biased region" description="Basic and acidic residues" evidence="3">
    <location>
        <begin position="550"/>
        <end position="560"/>
    </location>
</feature>
<keyword evidence="2" id="KW-0119">Carbohydrate metabolism</keyword>
<feature type="region of interest" description="Disordered" evidence="3">
    <location>
        <begin position="291"/>
        <end position="328"/>
    </location>
</feature>
<feature type="compositionally biased region" description="Basic and acidic residues" evidence="3">
    <location>
        <begin position="291"/>
        <end position="301"/>
    </location>
</feature>
<evidence type="ECO:0000313" key="8">
    <source>
        <dbReference type="Proteomes" id="UP001595847"/>
    </source>
</evidence>
<dbReference type="InterPro" id="IPR003961">
    <property type="entry name" value="FN3_dom"/>
</dbReference>
<dbReference type="SUPFAM" id="SSF56112">
    <property type="entry name" value="Protein kinase-like (PK-like)"/>
    <property type="match status" value="1"/>
</dbReference>
<dbReference type="InterPro" id="IPR013783">
    <property type="entry name" value="Ig-like_fold"/>
</dbReference>
<dbReference type="PROSITE" id="PS50011">
    <property type="entry name" value="PROTEIN_KINASE_DOM"/>
    <property type="match status" value="1"/>
</dbReference>
<evidence type="ECO:0000259" key="5">
    <source>
        <dbReference type="PROSITE" id="PS50011"/>
    </source>
</evidence>
<keyword evidence="4" id="KW-0472">Membrane</keyword>
<dbReference type="InterPro" id="IPR000719">
    <property type="entry name" value="Prot_kinase_dom"/>
</dbReference>
<feature type="compositionally biased region" description="Low complexity" evidence="3">
    <location>
        <begin position="770"/>
        <end position="785"/>
    </location>
</feature>
<name>A0ABV8FPM9_9ACTN</name>
<evidence type="ECO:0008006" key="9">
    <source>
        <dbReference type="Google" id="ProtNLM"/>
    </source>
</evidence>
<keyword evidence="8" id="KW-1185">Reference proteome</keyword>
<organism evidence="7 8">
    <name type="scientific">Nocardiopsis sediminis</name>
    <dbReference type="NCBI Taxonomy" id="1778267"/>
    <lineage>
        <taxon>Bacteria</taxon>
        <taxon>Bacillati</taxon>
        <taxon>Actinomycetota</taxon>
        <taxon>Actinomycetes</taxon>
        <taxon>Streptosporangiales</taxon>
        <taxon>Nocardiopsidaceae</taxon>
        <taxon>Nocardiopsis</taxon>
    </lineage>
</organism>
<feature type="transmembrane region" description="Helical" evidence="4">
    <location>
        <begin position="730"/>
        <end position="755"/>
    </location>
</feature>